<feature type="transmembrane region" description="Helical" evidence="1">
    <location>
        <begin position="220"/>
        <end position="238"/>
    </location>
</feature>
<feature type="transmembrane region" description="Helical" evidence="1">
    <location>
        <begin position="266"/>
        <end position="285"/>
    </location>
</feature>
<feature type="transmembrane region" description="Helical" evidence="1">
    <location>
        <begin position="346"/>
        <end position="368"/>
    </location>
</feature>
<dbReference type="PANTHER" id="PTHR40407">
    <property type="entry name" value="MEMBRANE PROTEIN-LIKE PROTEIN"/>
    <property type="match status" value="1"/>
</dbReference>
<dbReference type="RefSeq" id="WP_138364135.1">
    <property type="nucleotide sequence ID" value="NZ_VCEJ01000002.1"/>
</dbReference>
<keyword evidence="1" id="KW-0812">Transmembrane</keyword>
<feature type="transmembrane region" description="Helical" evidence="1">
    <location>
        <begin position="187"/>
        <end position="208"/>
    </location>
</feature>
<dbReference type="Pfam" id="PF07786">
    <property type="entry name" value="HGSNAT_cat"/>
    <property type="match status" value="1"/>
</dbReference>
<gene>
    <name evidence="3" type="ORF">FEN17_04745</name>
</gene>
<evidence type="ECO:0000259" key="2">
    <source>
        <dbReference type="Pfam" id="PF07786"/>
    </source>
</evidence>
<dbReference type="OrthoDB" id="508112at2"/>
<organism evidence="3 4">
    <name type="scientific">Dyadobacter luticola</name>
    <dbReference type="NCBI Taxonomy" id="1979387"/>
    <lineage>
        <taxon>Bacteria</taxon>
        <taxon>Pseudomonadati</taxon>
        <taxon>Bacteroidota</taxon>
        <taxon>Cytophagia</taxon>
        <taxon>Cytophagales</taxon>
        <taxon>Spirosomataceae</taxon>
        <taxon>Dyadobacter</taxon>
    </lineage>
</organism>
<evidence type="ECO:0000313" key="3">
    <source>
        <dbReference type="EMBL" id="TLV02926.1"/>
    </source>
</evidence>
<dbReference type="Proteomes" id="UP000306402">
    <property type="component" value="Unassembled WGS sequence"/>
</dbReference>
<keyword evidence="1" id="KW-1133">Transmembrane helix</keyword>
<name>A0A5R9L2Y7_9BACT</name>
<protein>
    <submittedName>
        <fullName evidence="3">DUF1624 domain-containing protein</fullName>
    </submittedName>
</protein>
<dbReference type="AlphaFoldDB" id="A0A5R9L2Y7"/>
<feature type="domain" description="Heparan-alpha-glucosaminide N-acetyltransferase catalytic" evidence="2">
    <location>
        <begin position="8"/>
        <end position="211"/>
    </location>
</feature>
<comment type="caution">
    <text evidence="3">The sequence shown here is derived from an EMBL/GenBank/DDBJ whole genome shotgun (WGS) entry which is preliminary data.</text>
</comment>
<evidence type="ECO:0000313" key="4">
    <source>
        <dbReference type="Proteomes" id="UP000306402"/>
    </source>
</evidence>
<feature type="transmembrane region" description="Helical" evidence="1">
    <location>
        <begin position="94"/>
        <end position="114"/>
    </location>
</feature>
<keyword evidence="1" id="KW-0472">Membrane</keyword>
<sequence>MPNLTPSRIQSIDLLKGFVMVLMALDHTRDYFFQAGSFFEVSNPAQAAVPVFITRIITHVCAPTFSFLAGVSAYMSGKKKSKAELAEFLVKRGLWLILMELTIITFAWYLNVAFNSIDLAVIWVLGASMVFLAGFIFLPPNVILIISVVLIAGHNLLDNIHLNNVWWAMLHEVYATKIFGGHTTFSIIYPIIPWIGVMSLGYYVGRFYDNSILPAQRRKWFNRIGFSSFALFIIIRWLNVYGDPVPWVHMPTTGRTLMSFLNVTKYPPSLCYLLFTLTFTFLFLANSEKWRGRLVDFFSVFGRVPFFYYILHLYLIRIASGVAGWLTGHGWDLLVQKDFEIDLHGFGFSLPAVYLIWMCIIVALYPVCKRFDRYKQSHREQWWLSYL</sequence>
<proteinExistence type="predicted"/>
<feature type="transmembrane region" description="Helical" evidence="1">
    <location>
        <begin position="120"/>
        <end position="138"/>
    </location>
</feature>
<accession>A0A5R9L2Y7</accession>
<reference evidence="3 4" key="1">
    <citation type="submission" date="2019-05" db="EMBL/GenBank/DDBJ databases">
        <authorList>
            <person name="Qu J.-H."/>
        </authorList>
    </citation>
    <scope>NUCLEOTIDE SEQUENCE [LARGE SCALE GENOMIC DNA]</scope>
    <source>
        <strain evidence="3 4">T17</strain>
    </source>
</reference>
<keyword evidence="4" id="KW-1185">Reference proteome</keyword>
<dbReference type="InterPro" id="IPR012429">
    <property type="entry name" value="HGSNAT_cat"/>
</dbReference>
<feature type="transmembrane region" description="Helical" evidence="1">
    <location>
        <begin position="306"/>
        <end position="326"/>
    </location>
</feature>
<dbReference type="PANTHER" id="PTHR40407:SF1">
    <property type="entry name" value="HEPARAN-ALPHA-GLUCOSAMINIDE N-ACETYLTRANSFERASE CATALYTIC DOMAIN-CONTAINING PROTEIN"/>
    <property type="match status" value="1"/>
</dbReference>
<evidence type="ECO:0000256" key="1">
    <source>
        <dbReference type="SAM" id="Phobius"/>
    </source>
</evidence>
<dbReference type="EMBL" id="VCEJ01000002">
    <property type="protein sequence ID" value="TLV02926.1"/>
    <property type="molecule type" value="Genomic_DNA"/>
</dbReference>
<feature type="transmembrane region" description="Helical" evidence="1">
    <location>
        <begin position="52"/>
        <end position="74"/>
    </location>
</feature>